<organism evidence="1 2">
    <name type="scientific">Demequina lignilytica</name>
    <dbReference type="NCBI Taxonomy" id="3051663"/>
    <lineage>
        <taxon>Bacteria</taxon>
        <taxon>Bacillati</taxon>
        <taxon>Actinomycetota</taxon>
        <taxon>Actinomycetes</taxon>
        <taxon>Micrococcales</taxon>
        <taxon>Demequinaceae</taxon>
        <taxon>Demequina</taxon>
    </lineage>
</organism>
<dbReference type="PANTHER" id="PTHR33361">
    <property type="entry name" value="GLR0591 PROTEIN"/>
    <property type="match status" value="1"/>
</dbReference>
<comment type="caution">
    <text evidence="1">The sequence shown here is derived from an EMBL/GenBank/DDBJ whole genome shotgun (WGS) entry which is preliminary data.</text>
</comment>
<reference evidence="1 2" key="1">
    <citation type="submission" date="2023-06" db="EMBL/GenBank/DDBJ databases">
        <title>SYSU T0a273.</title>
        <authorList>
            <person name="Gao L."/>
            <person name="Fang B.-Z."/>
            <person name="Li W.-J."/>
        </authorList>
    </citation>
    <scope>NUCLEOTIDE SEQUENCE [LARGE SCALE GENOMIC DNA]</scope>
    <source>
        <strain evidence="1 2">SYSU T0a273</strain>
    </source>
</reference>
<sequence length="545" mass="60312">MDALTQLADEYYDYAMGLSPLDLMWDGRLEHLAEWNDVTVEGRALQHARLMEFARAAEAIDVGDDLQALALRDVVASSARATALHLAWEPELLHLNPTMGAWEMILGFIGSFPLSTAEHGEAYLAKLSGMPAFLDSLMDVAEDAAGVGRVALRRHLETTASAVESYLAEAREGEDGLRAQAAPTSLGDDARAAWAGVRDGIVEEQLHPACARFAERLRTLAERGLPDETPGLVHLEGGPAVYRDKMYSHLLIDITPEEVHRIGLAQVERLEDEYRAIAGPLLDTDSIEEIYARLRDDDSLRYTDADTLVADAERALAKANAAAPDWFAHLPTAGCTAHSTRFGAMAYYSPPDPRTGKEGQFYFKTSNPHDWATYELEAITYHEAVPGHHLQLALHVENEALHKVQREMFNTAYAEGWGLYTERLSDEMGLYSSELSRIGMLSADSLRACRLVVDTGIHALGWSREQAIQYVLDHSPMDRAHIEQEVDRYIGLPGQALAYMIGRLEILAIRAEAQQREGYDIKDFHDAVLGYGAVPLPTLRRIVLG</sequence>
<dbReference type="InterPro" id="IPR010281">
    <property type="entry name" value="DUF885"/>
</dbReference>
<name>A0AB35MJ31_9MICO</name>
<dbReference type="Pfam" id="PF05960">
    <property type="entry name" value="DUF885"/>
    <property type="match status" value="1"/>
</dbReference>
<evidence type="ECO:0000313" key="1">
    <source>
        <dbReference type="EMBL" id="MDN4483778.1"/>
    </source>
</evidence>
<evidence type="ECO:0000313" key="2">
    <source>
        <dbReference type="Proteomes" id="UP001172756"/>
    </source>
</evidence>
<dbReference type="RefSeq" id="WP_301160529.1">
    <property type="nucleotide sequence ID" value="NZ_JAUHQB010000006.1"/>
</dbReference>
<dbReference type="EMBL" id="JAUHQB010000006">
    <property type="protein sequence ID" value="MDN4483778.1"/>
    <property type="molecule type" value="Genomic_DNA"/>
</dbReference>
<protein>
    <submittedName>
        <fullName evidence="1">DUF885 domain-containing protein</fullName>
    </submittedName>
</protein>
<dbReference type="PANTHER" id="PTHR33361:SF2">
    <property type="entry name" value="DUF885 DOMAIN-CONTAINING PROTEIN"/>
    <property type="match status" value="1"/>
</dbReference>
<gene>
    <name evidence="1" type="ORF">QQ002_09545</name>
</gene>
<accession>A0AB35MJ31</accession>
<dbReference type="Proteomes" id="UP001172756">
    <property type="component" value="Unassembled WGS sequence"/>
</dbReference>
<proteinExistence type="predicted"/>
<dbReference type="AlphaFoldDB" id="A0AB35MJ31"/>